<dbReference type="InterPro" id="IPR018306">
    <property type="entry name" value="Phage_T5_Orf172_DNA-bd"/>
</dbReference>
<evidence type="ECO:0000313" key="2">
    <source>
        <dbReference type="EMBL" id="KKK73358.1"/>
    </source>
</evidence>
<dbReference type="Pfam" id="PF10544">
    <property type="entry name" value="T5orf172"/>
    <property type="match status" value="1"/>
</dbReference>
<feature type="domain" description="Bacteriophage T5 Orf172 DNA-binding" evidence="1">
    <location>
        <begin position="8"/>
        <end position="74"/>
    </location>
</feature>
<reference evidence="2" key="1">
    <citation type="journal article" date="2015" name="Nature">
        <title>Complex archaea that bridge the gap between prokaryotes and eukaryotes.</title>
        <authorList>
            <person name="Spang A."/>
            <person name="Saw J.H."/>
            <person name="Jorgensen S.L."/>
            <person name="Zaremba-Niedzwiedzka K."/>
            <person name="Martijn J."/>
            <person name="Lind A.E."/>
            <person name="van Eijk R."/>
            <person name="Schleper C."/>
            <person name="Guy L."/>
            <person name="Ettema T.J."/>
        </authorList>
    </citation>
    <scope>NUCLEOTIDE SEQUENCE</scope>
</reference>
<protein>
    <recommendedName>
        <fullName evidence="1">Bacteriophage T5 Orf172 DNA-binding domain-containing protein</fullName>
    </recommendedName>
</protein>
<dbReference type="EMBL" id="LAZR01056820">
    <property type="protein sequence ID" value="KKK73358.1"/>
    <property type="molecule type" value="Genomic_DNA"/>
</dbReference>
<accession>A0A0F8XWL9</accession>
<evidence type="ECO:0000259" key="1">
    <source>
        <dbReference type="SMART" id="SM00974"/>
    </source>
</evidence>
<dbReference type="AlphaFoldDB" id="A0A0F8XWL9"/>
<proteinExistence type="predicted"/>
<dbReference type="SMART" id="SM00974">
    <property type="entry name" value="T5orf172"/>
    <property type="match status" value="1"/>
</dbReference>
<sequence length="143" mass="16519">MSVYFAQRRKGGLIKIGWSRSVPARVRVLKAKLLGSIKGERSAEKATHKEFAHLKVRGEWYRATEELLEYIRTEAQEHTPDAEVKQINIGLSKNIITRLDNLTARMTRERHELWGVNMDAVTRSDALRIAVLEGLKQLERKKR</sequence>
<gene>
    <name evidence="2" type="ORF">LCGC14_2894630</name>
</gene>
<comment type="caution">
    <text evidence="2">The sequence shown here is derived from an EMBL/GenBank/DDBJ whole genome shotgun (WGS) entry which is preliminary data.</text>
</comment>
<organism evidence="2">
    <name type="scientific">marine sediment metagenome</name>
    <dbReference type="NCBI Taxonomy" id="412755"/>
    <lineage>
        <taxon>unclassified sequences</taxon>
        <taxon>metagenomes</taxon>
        <taxon>ecological metagenomes</taxon>
    </lineage>
</organism>
<name>A0A0F8XWL9_9ZZZZ</name>